<dbReference type="AlphaFoldDB" id="A0A7Z2YF81"/>
<dbReference type="PANTHER" id="PTHR43280:SF11">
    <property type="entry name" value="RCS-SPECIFIC HTH-TYPE TRANSCRIPTIONAL ACTIVATOR RCLR"/>
    <property type="match status" value="1"/>
</dbReference>
<dbReference type="PANTHER" id="PTHR43280">
    <property type="entry name" value="ARAC-FAMILY TRANSCRIPTIONAL REGULATOR"/>
    <property type="match status" value="1"/>
</dbReference>
<dbReference type="InterPro" id="IPR037923">
    <property type="entry name" value="HTH-like"/>
</dbReference>
<dbReference type="PROSITE" id="PS01124">
    <property type="entry name" value="HTH_ARAC_FAMILY_2"/>
    <property type="match status" value="1"/>
</dbReference>
<evidence type="ECO:0000256" key="3">
    <source>
        <dbReference type="ARBA" id="ARBA00023163"/>
    </source>
</evidence>
<evidence type="ECO:0000256" key="2">
    <source>
        <dbReference type="ARBA" id="ARBA00023125"/>
    </source>
</evidence>
<dbReference type="SUPFAM" id="SSF51215">
    <property type="entry name" value="Regulatory protein AraC"/>
    <property type="match status" value="1"/>
</dbReference>
<accession>A0A7Z2YF81</accession>
<dbReference type="Pfam" id="PF12833">
    <property type="entry name" value="HTH_18"/>
    <property type="match status" value="1"/>
</dbReference>
<protein>
    <submittedName>
        <fullName evidence="5">Helix-turn-helix domain-containing protein</fullName>
    </submittedName>
</protein>
<evidence type="ECO:0000313" key="5">
    <source>
        <dbReference type="EMBL" id="QIA65222.1"/>
    </source>
</evidence>
<reference evidence="5 6" key="1">
    <citation type="submission" date="2020-01" db="EMBL/GenBank/DDBJ databases">
        <title>Whole genome and functional gene identification of agarase of Vibrio HN897.</title>
        <authorList>
            <person name="Liu Y."/>
            <person name="Zhao Z."/>
        </authorList>
    </citation>
    <scope>NUCLEOTIDE SEQUENCE [LARGE SCALE GENOMIC DNA]</scope>
    <source>
        <strain evidence="5 6">HN897</strain>
    </source>
</reference>
<dbReference type="SUPFAM" id="SSF46689">
    <property type="entry name" value="Homeodomain-like"/>
    <property type="match status" value="1"/>
</dbReference>
<keyword evidence="6" id="KW-1185">Reference proteome</keyword>
<evidence type="ECO:0000313" key="6">
    <source>
        <dbReference type="Proteomes" id="UP000464262"/>
    </source>
</evidence>
<sequence length="294" mass="34251">MFKQEINLCESVIDKSNINRDWQDGVFLSPACYERFLVDSDIPEMKEFGIHMAGMAELKEEYWVERTQPEIHTILITIEGEGQLITDSGSERILPNTITVLPAKSPFRFELAPLVSSWKMIWILFKDTDSWSSWYDGVKRVTNFDDAERTWSTVQLLHSEIGGRRTFRRILLSELIRGLTRVDTSNYDTPTRVMAVYNLVESQLHLDWRVSEVAKRSFLSEEQLNRVTLSLYGVNPRSYLVKLRMTRAAALLLNTDWSIKMISSRLGYQDPNNFSHRFRKYHGISPKRFRSSKA</sequence>
<dbReference type="RefSeq" id="WP_164650122.1">
    <property type="nucleotide sequence ID" value="NZ_CP047476.1"/>
</dbReference>
<evidence type="ECO:0000259" key="4">
    <source>
        <dbReference type="PROSITE" id="PS01124"/>
    </source>
</evidence>
<feature type="domain" description="HTH araC/xylS-type" evidence="4">
    <location>
        <begin position="194"/>
        <end position="292"/>
    </location>
</feature>
<dbReference type="InterPro" id="IPR018060">
    <property type="entry name" value="HTH_AraC"/>
</dbReference>
<keyword evidence="1" id="KW-0805">Transcription regulation</keyword>
<keyword evidence="2" id="KW-0238">DNA-binding</keyword>
<dbReference type="Proteomes" id="UP000464262">
    <property type="component" value="Chromosome 2"/>
</dbReference>
<dbReference type="PROSITE" id="PS00041">
    <property type="entry name" value="HTH_ARAC_FAMILY_1"/>
    <property type="match status" value="1"/>
</dbReference>
<dbReference type="InterPro" id="IPR018062">
    <property type="entry name" value="HTH_AraC-typ_CS"/>
</dbReference>
<dbReference type="EMBL" id="CP047476">
    <property type="protein sequence ID" value="QIA65222.1"/>
    <property type="molecule type" value="Genomic_DNA"/>
</dbReference>
<dbReference type="SMART" id="SM00342">
    <property type="entry name" value="HTH_ARAC"/>
    <property type="match status" value="1"/>
</dbReference>
<dbReference type="InterPro" id="IPR009057">
    <property type="entry name" value="Homeodomain-like_sf"/>
</dbReference>
<dbReference type="Gene3D" id="1.10.10.60">
    <property type="entry name" value="Homeodomain-like"/>
    <property type="match status" value="2"/>
</dbReference>
<dbReference type="PRINTS" id="PR00032">
    <property type="entry name" value="HTHARAC"/>
</dbReference>
<dbReference type="InterPro" id="IPR020449">
    <property type="entry name" value="Tscrpt_reg_AraC-type_HTH"/>
</dbReference>
<evidence type="ECO:0000256" key="1">
    <source>
        <dbReference type="ARBA" id="ARBA00023015"/>
    </source>
</evidence>
<dbReference type="GO" id="GO:0043565">
    <property type="term" value="F:sequence-specific DNA binding"/>
    <property type="evidence" value="ECO:0007669"/>
    <property type="project" value="InterPro"/>
</dbReference>
<gene>
    <name evidence="5" type="ORF">GT360_16850</name>
</gene>
<keyword evidence="3" id="KW-0804">Transcription</keyword>
<proteinExistence type="predicted"/>
<name>A0A7Z2YF81_9VIBR</name>
<dbReference type="GO" id="GO:0003700">
    <property type="term" value="F:DNA-binding transcription factor activity"/>
    <property type="evidence" value="ECO:0007669"/>
    <property type="project" value="InterPro"/>
</dbReference>
<dbReference type="Gene3D" id="2.60.120.280">
    <property type="entry name" value="Regulatory protein AraC"/>
    <property type="match status" value="1"/>
</dbReference>
<dbReference type="KEGG" id="vas:GT360_16850"/>
<organism evidence="5 6">
    <name type="scientific">Vibrio astriarenae</name>
    <dbReference type="NCBI Taxonomy" id="1481923"/>
    <lineage>
        <taxon>Bacteria</taxon>
        <taxon>Pseudomonadati</taxon>
        <taxon>Pseudomonadota</taxon>
        <taxon>Gammaproteobacteria</taxon>
        <taxon>Vibrionales</taxon>
        <taxon>Vibrionaceae</taxon>
        <taxon>Vibrio</taxon>
    </lineage>
</organism>